<dbReference type="AlphaFoldDB" id="A0A3T0E5V2"/>
<dbReference type="Pfam" id="PF20398">
    <property type="entry name" value="DUF6691"/>
    <property type="match status" value="1"/>
</dbReference>
<name>A0A3T0E5V2_9PROT</name>
<reference evidence="1 2" key="1">
    <citation type="submission" date="2016-12" db="EMBL/GenBank/DDBJ databases">
        <title>The genome of dimorphic prosthecate Glycocaulis alkaliphilus 6b-8t, isolated from crude oil dictates its adaptability in petroleum environments.</title>
        <authorList>
            <person name="Wu X.-L."/>
            <person name="Geng S."/>
        </authorList>
    </citation>
    <scope>NUCLEOTIDE SEQUENCE [LARGE SCALE GENOMIC DNA]</scope>
    <source>
        <strain evidence="1 2">6B-8</strain>
    </source>
</reference>
<dbReference type="Proteomes" id="UP000286954">
    <property type="component" value="Chromosome"/>
</dbReference>
<organism evidence="1 2">
    <name type="scientific">Glycocaulis alkaliphilus</name>
    <dbReference type="NCBI Taxonomy" id="1434191"/>
    <lineage>
        <taxon>Bacteria</taxon>
        <taxon>Pseudomonadati</taxon>
        <taxon>Pseudomonadota</taxon>
        <taxon>Alphaproteobacteria</taxon>
        <taxon>Maricaulales</taxon>
        <taxon>Maricaulaceae</taxon>
        <taxon>Glycocaulis</taxon>
    </lineage>
</organism>
<dbReference type="KEGG" id="gak:X907_0153"/>
<dbReference type="RefSeq" id="WP_127565165.1">
    <property type="nucleotide sequence ID" value="NZ_BMFB01000004.1"/>
</dbReference>
<proteinExistence type="predicted"/>
<evidence type="ECO:0000313" key="2">
    <source>
        <dbReference type="Proteomes" id="UP000286954"/>
    </source>
</evidence>
<protein>
    <submittedName>
        <fullName evidence="1">Uncharacterized protein</fullName>
    </submittedName>
</protein>
<gene>
    <name evidence="1" type="ORF">X907_0153</name>
</gene>
<sequence length="137" mass="14124">MKAVLSALGAGLVFGLGLIVSGMVNPAKVLNFLDIAGQWDPSLAFVMAGAAGTVFIGYRFVLKRPAPLFAERFNVPTATKLDARLIGGAAMFGVGWGLVGFCPGPALTALGTGALPALLFTAAMLAGMAGWRWLVRD</sequence>
<accession>A0A3T0E5V2</accession>
<dbReference type="EMBL" id="CP018911">
    <property type="protein sequence ID" value="AZU02703.1"/>
    <property type="molecule type" value="Genomic_DNA"/>
</dbReference>
<dbReference type="InterPro" id="IPR046513">
    <property type="entry name" value="DUF6691"/>
</dbReference>
<dbReference type="OrthoDB" id="9790409at2"/>
<evidence type="ECO:0000313" key="1">
    <source>
        <dbReference type="EMBL" id="AZU02703.1"/>
    </source>
</evidence>
<keyword evidence="2" id="KW-1185">Reference proteome</keyword>